<feature type="compositionally biased region" description="Low complexity" evidence="1">
    <location>
        <begin position="365"/>
        <end position="376"/>
    </location>
</feature>
<dbReference type="STRING" id="105984.A0A427XJR9"/>
<dbReference type="AlphaFoldDB" id="A0A427XJR9"/>
<dbReference type="RefSeq" id="XP_028474180.1">
    <property type="nucleotide sequence ID" value="XM_028617717.1"/>
</dbReference>
<evidence type="ECO:0000256" key="1">
    <source>
        <dbReference type="SAM" id="MobiDB-lite"/>
    </source>
</evidence>
<reference evidence="3 4" key="1">
    <citation type="submission" date="2018-11" db="EMBL/GenBank/DDBJ databases">
        <title>Genome sequence of Apiotrichum porosum DSM 27194.</title>
        <authorList>
            <person name="Aliyu H."/>
            <person name="Gorte O."/>
            <person name="Ochsenreither K."/>
        </authorList>
    </citation>
    <scope>NUCLEOTIDE SEQUENCE [LARGE SCALE GENOMIC DNA]</scope>
    <source>
        <strain evidence="3 4">DSM 27194</strain>
    </source>
</reference>
<gene>
    <name evidence="3" type="ORF">EHS24_001961</name>
</gene>
<evidence type="ECO:0000313" key="3">
    <source>
        <dbReference type="EMBL" id="RSH79033.1"/>
    </source>
</evidence>
<dbReference type="CDD" id="cd00195">
    <property type="entry name" value="UBCc_UEV"/>
    <property type="match status" value="1"/>
</dbReference>
<evidence type="ECO:0000313" key="4">
    <source>
        <dbReference type="Proteomes" id="UP000279236"/>
    </source>
</evidence>
<dbReference type="InterPro" id="IPR016135">
    <property type="entry name" value="UBQ-conjugating_enzyme/RWD"/>
</dbReference>
<dbReference type="GeneID" id="39586504"/>
<dbReference type="Pfam" id="PF00179">
    <property type="entry name" value="UQ_con"/>
    <property type="match status" value="1"/>
</dbReference>
<sequence length="399" mass="43013">MVTHDTLGVMAEFLDDISRAGPHVAVLALDNTRTHQRVMHVRAPECYSNKVLKVTVELQGKYPLEPPKFFLDPVPFHPNVAVDGRMSLYIPKGEHVWDPTMSLFEMGLQVRTVLATVIGHRAPAHRASLLNLDALNASKKLGGNSTKAMRQLAYSRQQFDSVAAAGFDMPTMGLMTPPLTGETAHTVMKKLRTHKMMRIFHVGKPLEPYEVRDLVQRIELGAMDKDEEGWTKQAPAALPATGPMGNVAGMMIMSLAQSFALPQPQPSSTSTYTPSAATASTGPYIATPTAVANSTYPTTPPSTIATPVPPSSTPRSNPSTSLTIDTQASPTRPKASPTKPRRSPTKPRASATKTKTTTKAKSPAKTKAATETPTSAKPRKRSKVADDDYEGGNEPVVDT</sequence>
<dbReference type="InterPro" id="IPR000608">
    <property type="entry name" value="UBC"/>
</dbReference>
<evidence type="ECO:0000259" key="2">
    <source>
        <dbReference type="Pfam" id="PF00179"/>
    </source>
</evidence>
<feature type="region of interest" description="Disordered" evidence="1">
    <location>
        <begin position="291"/>
        <end position="399"/>
    </location>
</feature>
<organism evidence="3 4">
    <name type="scientific">Apiotrichum porosum</name>
    <dbReference type="NCBI Taxonomy" id="105984"/>
    <lineage>
        <taxon>Eukaryota</taxon>
        <taxon>Fungi</taxon>
        <taxon>Dikarya</taxon>
        <taxon>Basidiomycota</taxon>
        <taxon>Agaricomycotina</taxon>
        <taxon>Tremellomycetes</taxon>
        <taxon>Trichosporonales</taxon>
        <taxon>Trichosporonaceae</taxon>
        <taxon>Apiotrichum</taxon>
    </lineage>
</organism>
<dbReference type="EMBL" id="RSCE01000011">
    <property type="protein sequence ID" value="RSH79033.1"/>
    <property type="molecule type" value="Genomic_DNA"/>
</dbReference>
<keyword evidence="4" id="KW-1185">Reference proteome</keyword>
<comment type="caution">
    <text evidence="3">The sequence shown here is derived from an EMBL/GenBank/DDBJ whole genome shotgun (WGS) entry which is preliminary data.</text>
</comment>
<feature type="compositionally biased region" description="Polar residues" evidence="1">
    <location>
        <begin position="291"/>
        <end position="305"/>
    </location>
</feature>
<proteinExistence type="predicted"/>
<accession>A0A427XJR9</accession>
<dbReference type="Gene3D" id="3.10.110.10">
    <property type="entry name" value="Ubiquitin Conjugating Enzyme"/>
    <property type="match status" value="1"/>
</dbReference>
<protein>
    <recommendedName>
        <fullName evidence="2">UBC core domain-containing protein</fullName>
    </recommendedName>
</protein>
<name>A0A427XJR9_9TREE</name>
<dbReference type="Proteomes" id="UP000279236">
    <property type="component" value="Unassembled WGS sequence"/>
</dbReference>
<feature type="compositionally biased region" description="Low complexity" evidence="1">
    <location>
        <begin position="313"/>
        <end position="323"/>
    </location>
</feature>
<feature type="compositionally biased region" description="Low complexity" evidence="1">
    <location>
        <begin position="346"/>
        <end position="355"/>
    </location>
</feature>
<dbReference type="SUPFAM" id="SSF54495">
    <property type="entry name" value="UBC-like"/>
    <property type="match status" value="1"/>
</dbReference>
<feature type="domain" description="UBC core" evidence="2">
    <location>
        <begin position="31"/>
        <end position="116"/>
    </location>
</feature>